<dbReference type="EMBL" id="LJIG01022553">
    <property type="protein sequence ID" value="KRT79963.1"/>
    <property type="molecule type" value="Genomic_DNA"/>
</dbReference>
<proteinExistence type="inferred from homology"/>
<feature type="region of interest" description="Disordered" evidence="5">
    <location>
        <begin position="181"/>
        <end position="202"/>
    </location>
</feature>
<dbReference type="AlphaFoldDB" id="A0A0T6AYD7"/>
<dbReference type="Pfam" id="PF06886">
    <property type="entry name" value="TPX2"/>
    <property type="match status" value="1"/>
</dbReference>
<dbReference type="Proteomes" id="UP000051574">
    <property type="component" value="Unassembled WGS sequence"/>
</dbReference>
<comment type="similarity">
    <text evidence="2">Belongs to the TPX2 family.</text>
</comment>
<evidence type="ECO:0000256" key="4">
    <source>
        <dbReference type="ARBA" id="ARBA00023212"/>
    </source>
</evidence>
<sequence length="202" mass="23663">HKGPTRPAPFSFEARDKLMVKRKEEKINQIFEEEKKAREFRAKPVPKIQSTGAVKKSSSLNSLRSAKSDDESKHHRNPFKAKPPTVLYQKPFEPKKPERSLEITEICLNTERRAKDREEYDKKVQEKLDCLAIEKLRREREQRRLEQEEIAMVRKQAVHFAQPTRKYKAIKIRPSAKITMPVSPNLGTAKRLHSQNKENLID</sequence>
<organism evidence="7 8">
    <name type="scientific">Oryctes borbonicus</name>
    <dbReference type="NCBI Taxonomy" id="1629725"/>
    <lineage>
        <taxon>Eukaryota</taxon>
        <taxon>Metazoa</taxon>
        <taxon>Ecdysozoa</taxon>
        <taxon>Arthropoda</taxon>
        <taxon>Hexapoda</taxon>
        <taxon>Insecta</taxon>
        <taxon>Pterygota</taxon>
        <taxon>Neoptera</taxon>
        <taxon>Endopterygota</taxon>
        <taxon>Coleoptera</taxon>
        <taxon>Polyphaga</taxon>
        <taxon>Scarabaeiformia</taxon>
        <taxon>Scarabaeidae</taxon>
        <taxon>Dynastinae</taxon>
        <taxon>Oryctes</taxon>
    </lineage>
</organism>
<dbReference type="GO" id="GO:0005856">
    <property type="term" value="C:cytoskeleton"/>
    <property type="evidence" value="ECO:0007669"/>
    <property type="project" value="UniProtKB-SubCell"/>
</dbReference>
<evidence type="ECO:0000256" key="3">
    <source>
        <dbReference type="ARBA" id="ARBA00022490"/>
    </source>
</evidence>
<evidence type="ECO:0000313" key="7">
    <source>
        <dbReference type="EMBL" id="KRT79963.1"/>
    </source>
</evidence>
<gene>
    <name evidence="7" type="ORF">AMK59_8745</name>
</gene>
<comment type="caution">
    <text evidence="7">The sequence shown here is derived from an EMBL/GenBank/DDBJ whole genome shotgun (WGS) entry which is preliminary data.</text>
</comment>
<evidence type="ECO:0000256" key="5">
    <source>
        <dbReference type="SAM" id="MobiDB-lite"/>
    </source>
</evidence>
<feature type="domain" description="TPX2 C-terminal" evidence="6">
    <location>
        <begin position="107"/>
        <end position="178"/>
    </location>
</feature>
<feature type="region of interest" description="Disordered" evidence="5">
    <location>
        <begin position="34"/>
        <end position="95"/>
    </location>
</feature>
<protein>
    <recommendedName>
        <fullName evidence="6">TPX2 C-terminal domain-containing protein</fullName>
    </recommendedName>
</protein>
<keyword evidence="8" id="KW-1185">Reference proteome</keyword>
<comment type="subcellular location">
    <subcellularLocation>
        <location evidence="1">Cytoplasm</location>
        <location evidence="1">Cytoskeleton</location>
    </subcellularLocation>
</comment>
<keyword evidence="3" id="KW-0963">Cytoplasm</keyword>
<evidence type="ECO:0000256" key="1">
    <source>
        <dbReference type="ARBA" id="ARBA00004245"/>
    </source>
</evidence>
<keyword evidence="4" id="KW-0206">Cytoskeleton</keyword>
<dbReference type="InterPro" id="IPR027329">
    <property type="entry name" value="TPX2_C"/>
</dbReference>
<name>A0A0T6AYD7_9SCAR</name>
<accession>A0A0T6AYD7</accession>
<evidence type="ECO:0000259" key="6">
    <source>
        <dbReference type="Pfam" id="PF06886"/>
    </source>
</evidence>
<feature type="compositionally biased region" description="Low complexity" evidence="5">
    <location>
        <begin position="55"/>
        <end position="65"/>
    </location>
</feature>
<reference evidence="7 8" key="1">
    <citation type="submission" date="2015-09" db="EMBL/GenBank/DDBJ databases">
        <title>Draft genome of the scarab beetle Oryctes borbonicus.</title>
        <authorList>
            <person name="Meyer J.M."/>
            <person name="Markov G.V."/>
            <person name="Baskaran P."/>
            <person name="Herrmann M."/>
            <person name="Sommer R.J."/>
            <person name="Roedelsperger C."/>
        </authorList>
    </citation>
    <scope>NUCLEOTIDE SEQUENCE [LARGE SCALE GENOMIC DNA]</scope>
    <source>
        <strain evidence="7">OB123</strain>
        <tissue evidence="7">Whole animal</tissue>
    </source>
</reference>
<dbReference type="OrthoDB" id="1684416at2759"/>
<evidence type="ECO:0000256" key="2">
    <source>
        <dbReference type="ARBA" id="ARBA00005885"/>
    </source>
</evidence>
<evidence type="ECO:0000313" key="8">
    <source>
        <dbReference type="Proteomes" id="UP000051574"/>
    </source>
</evidence>
<feature type="non-terminal residue" evidence="7">
    <location>
        <position position="1"/>
    </location>
</feature>